<dbReference type="Proteomes" id="UP000789375">
    <property type="component" value="Unassembled WGS sequence"/>
</dbReference>
<gene>
    <name evidence="1" type="ORF">FMOSSE_LOCUS15403</name>
</gene>
<evidence type="ECO:0000313" key="1">
    <source>
        <dbReference type="EMBL" id="CAG8726874.1"/>
    </source>
</evidence>
<name>A0A9N9I9X2_FUNMO</name>
<feature type="non-terminal residue" evidence="1">
    <location>
        <position position="101"/>
    </location>
</feature>
<proteinExistence type="predicted"/>
<reference evidence="1" key="1">
    <citation type="submission" date="2021-06" db="EMBL/GenBank/DDBJ databases">
        <authorList>
            <person name="Kallberg Y."/>
            <person name="Tangrot J."/>
            <person name="Rosling A."/>
        </authorList>
    </citation>
    <scope>NUCLEOTIDE SEQUENCE</scope>
    <source>
        <strain evidence="1">87-6 pot B 2015</strain>
    </source>
</reference>
<evidence type="ECO:0000313" key="2">
    <source>
        <dbReference type="Proteomes" id="UP000789375"/>
    </source>
</evidence>
<dbReference type="AlphaFoldDB" id="A0A9N9I9X2"/>
<accession>A0A9N9I9X2</accession>
<sequence length="101" mass="11513">MDQNQKAFFVAISFVIESDMIVNIEEIMKYEIEIRQPLHGKTVIIKIKKLEKLEPGVILDYKKENIDDENGSDKNGSGETILININLYALSLMQAESIDLN</sequence>
<protein>
    <submittedName>
        <fullName evidence="1">281_t:CDS:1</fullName>
    </submittedName>
</protein>
<dbReference type="EMBL" id="CAJVPP010015444">
    <property type="protein sequence ID" value="CAG8726874.1"/>
    <property type="molecule type" value="Genomic_DNA"/>
</dbReference>
<comment type="caution">
    <text evidence="1">The sequence shown here is derived from an EMBL/GenBank/DDBJ whole genome shotgun (WGS) entry which is preliminary data.</text>
</comment>
<keyword evidence="2" id="KW-1185">Reference proteome</keyword>
<organism evidence="1 2">
    <name type="scientific">Funneliformis mosseae</name>
    <name type="common">Endomycorrhizal fungus</name>
    <name type="synonym">Glomus mosseae</name>
    <dbReference type="NCBI Taxonomy" id="27381"/>
    <lineage>
        <taxon>Eukaryota</taxon>
        <taxon>Fungi</taxon>
        <taxon>Fungi incertae sedis</taxon>
        <taxon>Mucoromycota</taxon>
        <taxon>Glomeromycotina</taxon>
        <taxon>Glomeromycetes</taxon>
        <taxon>Glomerales</taxon>
        <taxon>Glomeraceae</taxon>
        <taxon>Funneliformis</taxon>
    </lineage>
</organism>